<reference evidence="2 3" key="1">
    <citation type="journal article" date="2007" name="Nature">
        <title>Evolution of genes and genomes on the Drosophila phylogeny.</title>
        <authorList>
            <consortium name="Drosophila 12 Genomes Consortium"/>
            <person name="Clark A.G."/>
            <person name="Eisen M.B."/>
            <person name="Smith D.R."/>
            <person name="Bergman C.M."/>
            <person name="Oliver B."/>
            <person name="Markow T.A."/>
            <person name="Kaufman T.C."/>
            <person name="Kellis M."/>
            <person name="Gelbart W."/>
            <person name="Iyer V.N."/>
            <person name="Pollard D.A."/>
            <person name="Sackton T.B."/>
            <person name="Larracuente A.M."/>
            <person name="Singh N.D."/>
            <person name="Abad J.P."/>
            <person name="Abt D.N."/>
            <person name="Adryan B."/>
            <person name="Aguade M."/>
            <person name="Akashi H."/>
            <person name="Anderson W.W."/>
            <person name="Aquadro C.F."/>
            <person name="Ardell D.H."/>
            <person name="Arguello R."/>
            <person name="Artieri C.G."/>
            <person name="Barbash D.A."/>
            <person name="Barker D."/>
            <person name="Barsanti P."/>
            <person name="Batterham P."/>
            <person name="Batzoglou S."/>
            <person name="Begun D."/>
            <person name="Bhutkar A."/>
            <person name="Blanco E."/>
            <person name="Bosak S.A."/>
            <person name="Bradley R.K."/>
            <person name="Brand A.D."/>
            <person name="Brent M.R."/>
            <person name="Brooks A.N."/>
            <person name="Brown R.H."/>
            <person name="Butlin R.K."/>
            <person name="Caggese C."/>
            <person name="Calvi B.R."/>
            <person name="Bernardo de Carvalho A."/>
            <person name="Caspi A."/>
            <person name="Castrezana S."/>
            <person name="Celniker S.E."/>
            <person name="Chang J.L."/>
            <person name="Chapple C."/>
            <person name="Chatterji S."/>
            <person name="Chinwalla A."/>
            <person name="Civetta A."/>
            <person name="Clifton S.W."/>
            <person name="Comeron J.M."/>
            <person name="Costello J.C."/>
            <person name="Coyne J.A."/>
            <person name="Daub J."/>
            <person name="David R.G."/>
            <person name="Delcher A.L."/>
            <person name="Delehaunty K."/>
            <person name="Do C.B."/>
            <person name="Ebling H."/>
            <person name="Edwards K."/>
            <person name="Eickbush T."/>
            <person name="Evans J.D."/>
            <person name="Filipski A."/>
            <person name="Findeiss S."/>
            <person name="Freyhult E."/>
            <person name="Fulton L."/>
            <person name="Fulton R."/>
            <person name="Garcia A.C."/>
            <person name="Gardiner A."/>
            <person name="Garfield D.A."/>
            <person name="Garvin B.E."/>
            <person name="Gibson G."/>
            <person name="Gilbert D."/>
            <person name="Gnerre S."/>
            <person name="Godfrey J."/>
            <person name="Good R."/>
            <person name="Gotea V."/>
            <person name="Gravely B."/>
            <person name="Greenberg A.J."/>
            <person name="Griffiths-Jones S."/>
            <person name="Gross S."/>
            <person name="Guigo R."/>
            <person name="Gustafson E.A."/>
            <person name="Haerty W."/>
            <person name="Hahn M.W."/>
            <person name="Halligan D.L."/>
            <person name="Halpern A.L."/>
            <person name="Halter G.M."/>
            <person name="Han M.V."/>
            <person name="Heger A."/>
            <person name="Hillier L."/>
            <person name="Hinrichs A.S."/>
            <person name="Holmes I."/>
            <person name="Hoskins R.A."/>
            <person name="Hubisz M.J."/>
            <person name="Hultmark D."/>
            <person name="Huntley M.A."/>
            <person name="Jaffe D.B."/>
            <person name="Jagadeeshan S."/>
            <person name="Jeck W.R."/>
            <person name="Johnson J."/>
            <person name="Jones C.D."/>
            <person name="Jordan W.C."/>
            <person name="Karpen G.H."/>
            <person name="Kataoka E."/>
            <person name="Keightley P.D."/>
            <person name="Kheradpour P."/>
            <person name="Kirkness E.F."/>
            <person name="Koerich L.B."/>
            <person name="Kristiansen K."/>
            <person name="Kudrna D."/>
            <person name="Kulathinal R.J."/>
            <person name="Kumar S."/>
            <person name="Kwok R."/>
            <person name="Lander E."/>
            <person name="Langley C.H."/>
            <person name="Lapoint R."/>
            <person name="Lazzaro B.P."/>
            <person name="Lee S.J."/>
            <person name="Levesque L."/>
            <person name="Li R."/>
            <person name="Lin C.F."/>
            <person name="Lin M.F."/>
            <person name="Lindblad-Toh K."/>
            <person name="Llopart A."/>
            <person name="Long M."/>
            <person name="Low L."/>
            <person name="Lozovsky E."/>
            <person name="Lu J."/>
            <person name="Luo M."/>
            <person name="Machado C.A."/>
            <person name="Makalowski W."/>
            <person name="Marzo M."/>
            <person name="Matsuda M."/>
            <person name="Matzkin L."/>
            <person name="McAllister B."/>
            <person name="McBride C.S."/>
            <person name="McKernan B."/>
            <person name="McKernan K."/>
            <person name="Mendez-Lago M."/>
            <person name="Minx P."/>
            <person name="Mollenhauer M.U."/>
            <person name="Montooth K."/>
            <person name="Mount S.M."/>
            <person name="Mu X."/>
            <person name="Myers E."/>
            <person name="Negre B."/>
            <person name="Newfeld S."/>
            <person name="Nielsen R."/>
            <person name="Noor M.A."/>
            <person name="O'Grady P."/>
            <person name="Pachter L."/>
            <person name="Papaceit M."/>
            <person name="Parisi M.J."/>
            <person name="Parisi M."/>
            <person name="Parts L."/>
            <person name="Pedersen J.S."/>
            <person name="Pesole G."/>
            <person name="Phillippy A.M."/>
            <person name="Ponting C.P."/>
            <person name="Pop M."/>
            <person name="Porcelli D."/>
            <person name="Powell J.R."/>
            <person name="Prohaska S."/>
            <person name="Pruitt K."/>
            <person name="Puig M."/>
            <person name="Quesneville H."/>
            <person name="Ram K.R."/>
            <person name="Rand D."/>
            <person name="Rasmussen M.D."/>
            <person name="Reed L.K."/>
            <person name="Reenan R."/>
            <person name="Reily A."/>
            <person name="Remington K.A."/>
            <person name="Rieger T.T."/>
            <person name="Ritchie M.G."/>
            <person name="Robin C."/>
            <person name="Rogers Y.H."/>
            <person name="Rohde C."/>
            <person name="Rozas J."/>
            <person name="Rubenfield M.J."/>
            <person name="Ruiz A."/>
            <person name="Russo S."/>
            <person name="Salzberg S.L."/>
            <person name="Sanchez-Gracia A."/>
            <person name="Saranga D.J."/>
            <person name="Sato H."/>
            <person name="Schaeffer S.W."/>
            <person name="Schatz M.C."/>
            <person name="Schlenke T."/>
            <person name="Schwartz R."/>
            <person name="Segarra C."/>
            <person name="Singh R.S."/>
            <person name="Sirot L."/>
            <person name="Sirota M."/>
            <person name="Sisneros N.B."/>
            <person name="Smith C.D."/>
            <person name="Smith T.F."/>
            <person name="Spieth J."/>
            <person name="Stage D.E."/>
            <person name="Stark A."/>
            <person name="Stephan W."/>
            <person name="Strausberg R.L."/>
            <person name="Strempel S."/>
            <person name="Sturgill D."/>
            <person name="Sutton G."/>
            <person name="Sutton G.G."/>
            <person name="Tao W."/>
            <person name="Teichmann S."/>
            <person name="Tobari Y.N."/>
            <person name="Tomimura Y."/>
            <person name="Tsolas J.M."/>
            <person name="Valente V.L."/>
            <person name="Venter E."/>
            <person name="Venter J.C."/>
            <person name="Vicario S."/>
            <person name="Vieira F.G."/>
            <person name="Vilella A.J."/>
            <person name="Villasante A."/>
            <person name="Walenz B."/>
            <person name="Wang J."/>
            <person name="Wasserman M."/>
            <person name="Watts T."/>
            <person name="Wilson D."/>
            <person name="Wilson R.K."/>
            <person name="Wing R.A."/>
            <person name="Wolfner M.F."/>
            <person name="Wong A."/>
            <person name="Wong G.K."/>
            <person name="Wu C.I."/>
            <person name="Wu G."/>
            <person name="Yamamoto D."/>
            <person name="Yang H.P."/>
            <person name="Yang S.P."/>
            <person name="Yorke J.A."/>
            <person name="Yoshida K."/>
            <person name="Zdobnov E."/>
            <person name="Zhang P."/>
            <person name="Zhang Y."/>
            <person name="Zimin A.V."/>
            <person name="Baldwin J."/>
            <person name="Abdouelleil A."/>
            <person name="Abdulkadir J."/>
            <person name="Abebe A."/>
            <person name="Abera B."/>
            <person name="Abreu J."/>
            <person name="Acer S.C."/>
            <person name="Aftuck L."/>
            <person name="Alexander A."/>
            <person name="An P."/>
            <person name="Anderson E."/>
            <person name="Anderson S."/>
            <person name="Arachi H."/>
            <person name="Azer M."/>
            <person name="Bachantsang P."/>
            <person name="Barry A."/>
            <person name="Bayul T."/>
            <person name="Berlin A."/>
            <person name="Bessette D."/>
            <person name="Bloom T."/>
            <person name="Blye J."/>
            <person name="Boguslavskiy L."/>
            <person name="Bonnet C."/>
            <person name="Boukhgalter B."/>
            <person name="Bourzgui I."/>
            <person name="Brown A."/>
            <person name="Cahill P."/>
            <person name="Channer S."/>
            <person name="Cheshatsang Y."/>
            <person name="Chuda L."/>
            <person name="Citroen M."/>
            <person name="Collymore A."/>
            <person name="Cooke P."/>
            <person name="Costello M."/>
            <person name="D'Aco K."/>
            <person name="Daza R."/>
            <person name="De Haan G."/>
            <person name="DeGray S."/>
            <person name="DeMaso C."/>
            <person name="Dhargay N."/>
            <person name="Dooley K."/>
            <person name="Dooley E."/>
            <person name="Doricent M."/>
            <person name="Dorje P."/>
            <person name="Dorjee K."/>
            <person name="Dupes A."/>
            <person name="Elong R."/>
            <person name="Falk J."/>
            <person name="Farina A."/>
            <person name="Faro S."/>
            <person name="Ferguson D."/>
            <person name="Fisher S."/>
            <person name="Foley C.D."/>
            <person name="Franke A."/>
            <person name="Friedrich D."/>
            <person name="Gadbois L."/>
            <person name="Gearin G."/>
            <person name="Gearin C.R."/>
            <person name="Giannoukos G."/>
            <person name="Goode T."/>
            <person name="Graham J."/>
            <person name="Grandbois E."/>
            <person name="Grewal S."/>
            <person name="Gyaltsen K."/>
            <person name="Hafez N."/>
            <person name="Hagos B."/>
            <person name="Hall J."/>
            <person name="Henson C."/>
            <person name="Hollinger A."/>
            <person name="Honan T."/>
            <person name="Huard M.D."/>
            <person name="Hughes L."/>
            <person name="Hurhula B."/>
            <person name="Husby M.E."/>
            <person name="Kamat A."/>
            <person name="Kanga B."/>
            <person name="Kashin S."/>
            <person name="Khazanovich D."/>
            <person name="Kisner P."/>
            <person name="Lance K."/>
            <person name="Lara M."/>
            <person name="Lee W."/>
            <person name="Lennon N."/>
            <person name="Letendre F."/>
            <person name="LeVine R."/>
            <person name="Lipovsky A."/>
            <person name="Liu X."/>
            <person name="Liu J."/>
            <person name="Liu S."/>
            <person name="Lokyitsang T."/>
            <person name="Lokyitsang Y."/>
            <person name="Lubonja R."/>
            <person name="Lui A."/>
            <person name="MacDonald P."/>
            <person name="Magnisalis V."/>
            <person name="Maru K."/>
            <person name="Matthews C."/>
            <person name="McCusker W."/>
            <person name="McDonough S."/>
            <person name="Mehta T."/>
            <person name="Meldrim J."/>
            <person name="Meneus L."/>
            <person name="Mihai O."/>
            <person name="Mihalev A."/>
            <person name="Mihova T."/>
            <person name="Mittelman R."/>
            <person name="Mlenga V."/>
            <person name="Montmayeur A."/>
            <person name="Mulrain L."/>
            <person name="Navidi A."/>
            <person name="Naylor J."/>
            <person name="Negash T."/>
            <person name="Nguyen T."/>
            <person name="Nguyen N."/>
            <person name="Nicol R."/>
            <person name="Norbu C."/>
            <person name="Norbu N."/>
            <person name="Novod N."/>
            <person name="O'Neill B."/>
            <person name="Osman S."/>
            <person name="Markiewicz E."/>
            <person name="Oyono O.L."/>
            <person name="Patti C."/>
            <person name="Phunkhang P."/>
            <person name="Pierre F."/>
            <person name="Priest M."/>
            <person name="Raghuraman S."/>
            <person name="Rege F."/>
            <person name="Reyes R."/>
            <person name="Rise C."/>
            <person name="Rogov P."/>
            <person name="Ross K."/>
            <person name="Ryan E."/>
            <person name="Settipalli S."/>
            <person name="Shea T."/>
            <person name="Sherpa N."/>
            <person name="Shi L."/>
            <person name="Shih D."/>
            <person name="Sparrow T."/>
            <person name="Spaulding J."/>
            <person name="Stalker J."/>
            <person name="Stange-Thomann N."/>
            <person name="Stavropoulos S."/>
            <person name="Stone C."/>
            <person name="Strader C."/>
            <person name="Tesfaye S."/>
            <person name="Thomson T."/>
            <person name="Thoulutsang Y."/>
            <person name="Thoulutsang D."/>
            <person name="Topham K."/>
            <person name="Topping I."/>
            <person name="Tsamla T."/>
            <person name="Vassiliev H."/>
            <person name="Vo A."/>
            <person name="Wangchuk T."/>
            <person name="Wangdi T."/>
            <person name="Weiand M."/>
            <person name="Wilkinson J."/>
            <person name="Wilson A."/>
            <person name="Yadav S."/>
            <person name="Young G."/>
            <person name="Yu Q."/>
            <person name="Zembek L."/>
            <person name="Zhong D."/>
            <person name="Zimmer A."/>
            <person name="Zwirko Z."/>
            <person name="Jaffe D.B."/>
            <person name="Alvarez P."/>
            <person name="Brockman W."/>
            <person name="Butler J."/>
            <person name="Chin C."/>
            <person name="Gnerre S."/>
            <person name="Grabherr M."/>
            <person name="Kleber M."/>
            <person name="Mauceli E."/>
            <person name="MacCallum I."/>
        </authorList>
    </citation>
    <scope>NUCLEOTIDE SEQUENCE [LARGE SCALE GENOMIC DNA]</scope>
    <source>
        <strain evidence="2 3">TSC#14021-0224.01</strain>
    </source>
</reference>
<keyword evidence="3" id="KW-1185">Reference proteome</keyword>
<dbReference type="OrthoDB" id="7870778at2759"/>
<keyword evidence="1" id="KW-0732">Signal</keyword>
<dbReference type="KEGG" id="der:26526984"/>
<dbReference type="EMBL" id="CH954178">
    <property type="protein sequence ID" value="KQS43956.1"/>
    <property type="molecule type" value="Genomic_DNA"/>
</dbReference>
<proteinExistence type="predicted"/>
<evidence type="ECO:0000313" key="3">
    <source>
        <dbReference type="Proteomes" id="UP000008711"/>
    </source>
</evidence>
<evidence type="ECO:0000256" key="1">
    <source>
        <dbReference type="SAM" id="SignalP"/>
    </source>
</evidence>
<dbReference type="AlphaFoldDB" id="A0A0Q5U8D3"/>
<evidence type="ECO:0008006" key="4">
    <source>
        <dbReference type="Google" id="ProtNLM"/>
    </source>
</evidence>
<sequence>MSFICRCFLIILSVSLLTTYAQKNVSIIENGKCLDCRKENKEQCRIAETGFSCYAGHFYRRFGHGKGEFPKTTKKVDACVAPGMEIDIINAKVCCVWSPEIGCQILLTEDHQGEFCFTCRVKFKMEYKGLLSCPCLKNEGSRQAYAKTLIAFMFTCLFMELI</sequence>
<protein>
    <recommendedName>
        <fullName evidence="4">DUF753 domain-containing protein</fullName>
    </recommendedName>
</protein>
<feature type="chain" id="PRO_5006264127" description="DUF753 domain-containing protein" evidence="1">
    <location>
        <begin position="22"/>
        <end position="162"/>
    </location>
</feature>
<organism evidence="2 3">
    <name type="scientific">Drosophila erecta</name>
    <name type="common">Fruit fly</name>
    <dbReference type="NCBI Taxonomy" id="7220"/>
    <lineage>
        <taxon>Eukaryota</taxon>
        <taxon>Metazoa</taxon>
        <taxon>Ecdysozoa</taxon>
        <taxon>Arthropoda</taxon>
        <taxon>Hexapoda</taxon>
        <taxon>Insecta</taxon>
        <taxon>Pterygota</taxon>
        <taxon>Neoptera</taxon>
        <taxon>Endopterygota</taxon>
        <taxon>Diptera</taxon>
        <taxon>Brachycera</taxon>
        <taxon>Muscomorpha</taxon>
        <taxon>Ephydroidea</taxon>
        <taxon>Drosophilidae</taxon>
        <taxon>Drosophila</taxon>
        <taxon>Sophophora</taxon>
    </lineage>
</organism>
<evidence type="ECO:0000313" key="2">
    <source>
        <dbReference type="EMBL" id="KQS43956.1"/>
    </source>
</evidence>
<name>A0A0Q5U8D3_DROER</name>
<feature type="signal peptide" evidence="1">
    <location>
        <begin position="1"/>
        <end position="21"/>
    </location>
</feature>
<dbReference type="Proteomes" id="UP000008711">
    <property type="component" value="Unassembled WGS sequence"/>
</dbReference>
<reference evidence="2 3" key="2">
    <citation type="journal article" date="2008" name="Bioinformatics">
        <title>Assembly reconciliation.</title>
        <authorList>
            <person name="Zimin A.V."/>
            <person name="Smith D.R."/>
            <person name="Sutton G."/>
            <person name="Yorke J.A."/>
        </authorList>
    </citation>
    <scope>NUCLEOTIDE SEQUENCE [LARGE SCALE GENOMIC DNA]</scope>
    <source>
        <strain evidence="2 3">TSC#14021-0224.01</strain>
    </source>
</reference>
<gene>
    <name evidence="2" type="primary">Dere\GG27160</name>
    <name evidence="2" type="synonym">GG27160</name>
    <name evidence="2" type="ORF">Dere_GG27160</name>
</gene>
<accession>A0A0Q5U8D3</accession>